<evidence type="ECO:0000256" key="2">
    <source>
        <dbReference type="ARBA" id="ARBA00005992"/>
    </source>
</evidence>
<evidence type="ECO:0000313" key="10">
    <source>
        <dbReference type="EMBL" id="MDA7089160.1"/>
    </source>
</evidence>
<dbReference type="PROSITE" id="PS52029">
    <property type="entry name" value="LD_TPASE"/>
    <property type="match status" value="1"/>
</dbReference>
<dbReference type="Pfam" id="PF01471">
    <property type="entry name" value="PG_binding_1"/>
    <property type="match status" value="1"/>
</dbReference>
<gene>
    <name evidence="10" type="ORF">PH586_22530</name>
</gene>
<evidence type="ECO:0000256" key="6">
    <source>
        <dbReference type="ARBA" id="ARBA00023316"/>
    </source>
</evidence>
<dbReference type="CDD" id="cd16913">
    <property type="entry name" value="YkuD_like"/>
    <property type="match status" value="1"/>
</dbReference>
<feature type="active site" description="Nucleophile" evidence="7">
    <location>
        <position position="314"/>
    </location>
</feature>
<evidence type="ECO:0000313" key="11">
    <source>
        <dbReference type="Proteomes" id="UP001212042"/>
    </source>
</evidence>
<comment type="similarity">
    <text evidence="2">Belongs to the YkuD family.</text>
</comment>
<evidence type="ECO:0000256" key="3">
    <source>
        <dbReference type="ARBA" id="ARBA00022679"/>
    </source>
</evidence>
<dbReference type="InterPro" id="IPR036366">
    <property type="entry name" value="PGBDSf"/>
</dbReference>
<evidence type="ECO:0000256" key="7">
    <source>
        <dbReference type="PROSITE-ProRule" id="PRU01373"/>
    </source>
</evidence>
<organism evidence="10 11">
    <name type="scientific">Pseudomonas aestuarii</name>
    <dbReference type="NCBI Taxonomy" id="3018340"/>
    <lineage>
        <taxon>Bacteria</taxon>
        <taxon>Pseudomonadati</taxon>
        <taxon>Pseudomonadota</taxon>
        <taxon>Gammaproteobacteria</taxon>
        <taxon>Pseudomonadales</taxon>
        <taxon>Pseudomonadaceae</taxon>
        <taxon>Pseudomonas</taxon>
    </lineage>
</organism>
<protein>
    <submittedName>
        <fullName evidence="10">L,D-transpeptidase</fullName>
    </submittedName>
</protein>
<name>A0ABT4XLX1_9PSED</name>
<dbReference type="SUPFAM" id="SSF47090">
    <property type="entry name" value="PGBD-like"/>
    <property type="match status" value="1"/>
</dbReference>
<feature type="domain" description="L,D-TPase catalytic" evidence="9">
    <location>
        <begin position="205"/>
        <end position="338"/>
    </location>
</feature>
<proteinExistence type="inferred from homology"/>
<sequence length="339" mass="35478">MKTTTLLTCAITLAIQAAAVPFAFAGAEPLSTEVSVAASPLTAEFANDANLRGEVGPKQHNVAVLRAQILLDRARFFPGEIDASFGSNTRIAISGFQKNNGLPVSGVMDEATWVALNADVEPVLVTYTITDADAAGPFQQIPADMMDKAALETLGYRNLTEALGERFHASPALLAQLNPGKDLSRAGEAIVVPNLADAAPLPKAARVVVDKSDSTVTLFDAADAIIAQFPASTGSGRDPLPLGDWTILGVARDPVFKYNPGLFWDANPAHAKATIPAGPNNPVGVAWVALSKPHYGIHGTPEPSKIGKTQSHGCIRLTNWNVTAMGHAVSPGLPALLQE</sequence>
<keyword evidence="11" id="KW-1185">Reference proteome</keyword>
<dbReference type="InterPro" id="IPR036365">
    <property type="entry name" value="PGBD-like_sf"/>
</dbReference>
<keyword evidence="8" id="KW-0732">Signal</keyword>
<feature type="chain" id="PRO_5045407204" evidence="8">
    <location>
        <begin position="26"/>
        <end position="339"/>
    </location>
</feature>
<evidence type="ECO:0000259" key="9">
    <source>
        <dbReference type="PROSITE" id="PS52029"/>
    </source>
</evidence>
<comment type="caution">
    <text evidence="10">The sequence shown here is derived from an EMBL/GenBank/DDBJ whole genome shotgun (WGS) entry which is preliminary data.</text>
</comment>
<dbReference type="PANTHER" id="PTHR30582">
    <property type="entry name" value="L,D-TRANSPEPTIDASE"/>
    <property type="match status" value="1"/>
</dbReference>
<accession>A0ABT4XLX1</accession>
<keyword evidence="6 7" id="KW-0961">Cell wall biogenesis/degradation</keyword>
<evidence type="ECO:0000256" key="8">
    <source>
        <dbReference type="SAM" id="SignalP"/>
    </source>
</evidence>
<evidence type="ECO:0000256" key="5">
    <source>
        <dbReference type="ARBA" id="ARBA00022984"/>
    </source>
</evidence>
<dbReference type="RefSeq" id="WP_271350051.1">
    <property type="nucleotide sequence ID" value="NZ_JAQJZJ010000016.1"/>
</dbReference>
<keyword evidence="3" id="KW-0808">Transferase</keyword>
<dbReference type="Gene3D" id="2.40.440.10">
    <property type="entry name" value="L,D-transpeptidase catalytic domain-like"/>
    <property type="match status" value="1"/>
</dbReference>
<feature type="signal peptide" evidence="8">
    <location>
        <begin position="1"/>
        <end position="25"/>
    </location>
</feature>
<comment type="pathway">
    <text evidence="1 7">Cell wall biogenesis; peptidoglycan biosynthesis.</text>
</comment>
<keyword evidence="5 7" id="KW-0573">Peptidoglycan synthesis</keyword>
<dbReference type="Gene3D" id="1.10.101.10">
    <property type="entry name" value="PGBD-like superfamily/PGBD"/>
    <property type="match status" value="1"/>
</dbReference>
<evidence type="ECO:0000256" key="1">
    <source>
        <dbReference type="ARBA" id="ARBA00004752"/>
    </source>
</evidence>
<feature type="active site" description="Proton donor/acceptor" evidence="7">
    <location>
        <position position="298"/>
    </location>
</feature>
<dbReference type="PANTHER" id="PTHR30582:SF30">
    <property type="entry name" value="BLR4375 PROTEIN"/>
    <property type="match status" value="1"/>
</dbReference>
<dbReference type="Pfam" id="PF03734">
    <property type="entry name" value="YkuD"/>
    <property type="match status" value="1"/>
</dbReference>
<dbReference type="EMBL" id="JAQJZJ010000016">
    <property type="protein sequence ID" value="MDA7089160.1"/>
    <property type="molecule type" value="Genomic_DNA"/>
</dbReference>
<dbReference type="InterPro" id="IPR038063">
    <property type="entry name" value="Transpep_catalytic_dom"/>
</dbReference>
<reference evidence="10 11" key="1">
    <citation type="submission" date="2023-01" db="EMBL/GenBank/DDBJ databases">
        <title>Pseudomonas SA3-5T sp. nov., isolated from tidal flat sediment.</title>
        <authorList>
            <person name="Kim H.S."/>
            <person name="Kim J.-S."/>
            <person name="Suh M.K."/>
            <person name="Eom M.K."/>
            <person name="Lee J.-S."/>
        </authorList>
    </citation>
    <scope>NUCLEOTIDE SEQUENCE [LARGE SCALE GENOMIC DNA]</scope>
    <source>
        <strain evidence="10 11">SA3-5</strain>
    </source>
</reference>
<dbReference type="InterPro" id="IPR005490">
    <property type="entry name" value="LD_TPept_cat_dom"/>
</dbReference>
<dbReference type="Proteomes" id="UP001212042">
    <property type="component" value="Unassembled WGS sequence"/>
</dbReference>
<dbReference type="SUPFAM" id="SSF141523">
    <property type="entry name" value="L,D-transpeptidase catalytic domain-like"/>
    <property type="match status" value="1"/>
</dbReference>
<evidence type="ECO:0000256" key="4">
    <source>
        <dbReference type="ARBA" id="ARBA00022960"/>
    </source>
</evidence>
<dbReference type="InterPro" id="IPR050979">
    <property type="entry name" value="LD-transpeptidase"/>
</dbReference>
<dbReference type="InterPro" id="IPR002477">
    <property type="entry name" value="Peptidoglycan-bd-like"/>
</dbReference>
<keyword evidence="4 7" id="KW-0133">Cell shape</keyword>